<name>A0AAD1ME51_9MYCO</name>
<dbReference type="AlphaFoldDB" id="A0AAD1ME51"/>
<reference evidence="3 4" key="1">
    <citation type="journal article" date="2019" name="Emerg. Microbes Infect.">
        <title>Comprehensive subspecies identification of 175 nontuberculous mycobacteria species based on 7547 genomic profiles.</title>
        <authorList>
            <person name="Matsumoto Y."/>
            <person name="Kinjo T."/>
            <person name="Motooka D."/>
            <person name="Nabeya D."/>
            <person name="Jung N."/>
            <person name="Uechi K."/>
            <person name="Horii T."/>
            <person name="Iida T."/>
            <person name="Fujita J."/>
            <person name="Nakamura S."/>
        </authorList>
    </citation>
    <scope>NUCLEOTIDE SEQUENCE [LARGE SCALE GENOMIC DNA]</scope>
    <source>
        <strain evidence="3 4">JCM 12143</strain>
    </source>
</reference>
<sequence>MRQQVRPARAWILVAAVMSAQLSPALSARADDQGWVFNGYLTAEEANYLARLRQERVSIPLPAGAVVHDGQMICDSLHRGLSPEDTAYRYLPSSHLPQVIAAAQAELCPDTLGRGAA</sequence>
<dbReference type="InterPro" id="IPR007969">
    <property type="entry name" value="DUF732"/>
</dbReference>
<protein>
    <recommendedName>
        <fullName evidence="2">DUF732 domain-containing protein</fullName>
    </recommendedName>
</protein>
<dbReference type="Proteomes" id="UP000467636">
    <property type="component" value="Chromosome"/>
</dbReference>
<feature type="chain" id="PRO_5042282489" description="DUF732 domain-containing protein" evidence="1">
    <location>
        <begin position="31"/>
        <end position="117"/>
    </location>
</feature>
<dbReference type="RefSeq" id="WP_157997548.1">
    <property type="nucleotide sequence ID" value="NZ_AP022564.1"/>
</dbReference>
<gene>
    <name evidence="3" type="ORF">MTER_03780</name>
</gene>
<evidence type="ECO:0000256" key="1">
    <source>
        <dbReference type="SAM" id="SignalP"/>
    </source>
</evidence>
<evidence type="ECO:0000313" key="3">
    <source>
        <dbReference type="EMBL" id="BBX20967.1"/>
    </source>
</evidence>
<accession>A0AAD1ME51</accession>
<dbReference type="EMBL" id="AP022564">
    <property type="protein sequence ID" value="BBX20967.1"/>
    <property type="molecule type" value="Genomic_DNA"/>
</dbReference>
<evidence type="ECO:0000259" key="2">
    <source>
        <dbReference type="Pfam" id="PF05305"/>
    </source>
</evidence>
<organism evidence="3 4">
    <name type="scientific">Mycolicibacter terrae</name>
    <dbReference type="NCBI Taxonomy" id="1788"/>
    <lineage>
        <taxon>Bacteria</taxon>
        <taxon>Bacillati</taxon>
        <taxon>Actinomycetota</taxon>
        <taxon>Actinomycetes</taxon>
        <taxon>Mycobacteriales</taxon>
        <taxon>Mycobacteriaceae</taxon>
        <taxon>Mycolicibacter</taxon>
    </lineage>
</organism>
<feature type="domain" description="DUF732" evidence="2">
    <location>
        <begin position="45"/>
        <end position="110"/>
    </location>
</feature>
<feature type="signal peptide" evidence="1">
    <location>
        <begin position="1"/>
        <end position="30"/>
    </location>
</feature>
<dbReference type="Pfam" id="PF05305">
    <property type="entry name" value="DUF732"/>
    <property type="match status" value="1"/>
</dbReference>
<proteinExistence type="predicted"/>
<keyword evidence="1" id="KW-0732">Signal</keyword>
<evidence type="ECO:0000313" key="4">
    <source>
        <dbReference type="Proteomes" id="UP000467636"/>
    </source>
</evidence>
<keyword evidence="4" id="KW-1185">Reference proteome</keyword>